<evidence type="ECO:0000313" key="6">
    <source>
        <dbReference type="EMBL" id="GAP15538.1"/>
    </source>
</evidence>
<proteinExistence type="inferred from homology"/>
<comment type="similarity">
    <text evidence="1">Belongs to the N(4)/N(6)-methyltransferase family.</text>
</comment>
<protein>
    <submittedName>
        <fullName evidence="6">DNA modification methylase</fullName>
    </submittedName>
</protein>
<evidence type="ECO:0000313" key="7">
    <source>
        <dbReference type="Proteomes" id="UP000055060"/>
    </source>
</evidence>
<name>A0A0S7BMR5_9CHLR</name>
<dbReference type="PRINTS" id="PR00506">
    <property type="entry name" value="D21N6MTFRASE"/>
</dbReference>
<dbReference type="InterPro" id="IPR029063">
    <property type="entry name" value="SAM-dependent_MTases_sf"/>
</dbReference>
<evidence type="ECO:0000256" key="2">
    <source>
        <dbReference type="ARBA" id="ARBA00022603"/>
    </source>
</evidence>
<dbReference type="InterPro" id="IPR002941">
    <property type="entry name" value="DNA_methylase_N4/N6"/>
</dbReference>
<dbReference type="AlphaFoldDB" id="A0A0S7BMR5"/>
<dbReference type="GO" id="GO:0008170">
    <property type="term" value="F:N-methyltransferase activity"/>
    <property type="evidence" value="ECO:0007669"/>
    <property type="project" value="InterPro"/>
</dbReference>
<dbReference type="EMBL" id="DF967972">
    <property type="protein sequence ID" value="GAP15538.1"/>
    <property type="molecule type" value="Genomic_DNA"/>
</dbReference>
<evidence type="ECO:0000256" key="3">
    <source>
        <dbReference type="ARBA" id="ARBA00022679"/>
    </source>
</evidence>
<dbReference type="Gene3D" id="3.40.50.150">
    <property type="entry name" value="Vaccinia Virus protein VP39"/>
    <property type="match status" value="1"/>
</dbReference>
<keyword evidence="7" id="KW-1185">Reference proteome</keyword>
<dbReference type="Pfam" id="PF01555">
    <property type="entry name" value="N6_N4_Mtase"/>
    <property type="match status" value="1"/>
</dbReference>
<dbReference type="RefSeq" id="WP_075074711.1">
    <property type="nucleotide sequence ID" value="NZ_DF967972.1"/>
</dbReference>
<dbReference type="PROSITE" id="PS00092">
    <property type="entry name" value="N6_MTASE"/>
    <property type="match status" value="1"/>
</dbReference>
<keyword evidence="4" id="KW-0949">S-adenosyl-L-methionine</keyword>
<feature type="domain" description="DNA methylase N-4/N-6" evidence="5">
    <location>
        <begin position="22"/>
        <end position="264"/>
    </location>
</feature>
<dbReference type="InterPro" id="IPR002052">
    <property type="entry name" value="DNA_methylase_N6_adenine_CS"/>
</dbReference>
<dbReference type="STRING" id="360412.LARV_03328"/>
<gene>
    <name evidence="6" type="ORF">LARV_03328</name>
</gene>
<reference evidence="6" key="1">
    <citation type="submission" date="2015-07" db="EMBL/GenBank/DDBJ databases">
        <title>Draft Genome Sequences of Anaerolinea thermolimosa IMO-1, Bellilinea caldifistulae GOMI-1, Leptolinea tardivitalis YMTK-2, Levilinea saccharolytica KIBI-1,Longilinea arvoryzae KOME-1, Previously Described as Members of the Anaerolineaceae (Chloroflexi).</title>
        <authorList>
            <person name="Sekiguchi Y."/>
            <person name="Ohashi A."/>
            <person name="Matsuura N."/>
            <person name="Tourlousse M.D."/>
        </authorList>
    </citation>
    <scope>NUCLEOTIDE SEQUENCE [LARGE SCALE GENOMIC DNA]</scope>
    <source>
        <strain evidence="6">KOME-1</strain>
    </source>
</reference>
<accession>A0A0S7BMR5</accession>
<dbReference type="OrthoDB" id="9800801at2"/>
<dbReference type="InterPro" id="IPR002295">
    <property type="entry name" value="N4/N6-MTase_EcoPI_Mod-like"/>
</dbReference>
<dbReference type="GO" id="GO:0032259">
    <property type="term" value="P:methylation"/>
    <property type="evidence" value="ECO:0007669"/>
    <property type="project" value="UniProtKB-KW"/>
</dbReference>
<keyword evidence="2 6" id="KW-0489">Methyltransferase</keyword>
<keyword evidence="3" id="KW-0808">Transferase</keyword>
<evidence type="ECO:0000259" key="5">
    <source>
        <dbReference type="Pfam" id="PF01555"/>
    </source>
</evidence>
<sequence length="290" mass="32864">MANQIYFADNLSILKTLPSESIDLIYIDPPFNTGRVQARTQIQTVRDEENGDRVGFQGHSYRTVSLGERAYHDQFDDYLGFLEPRLIEARRLLKANGSLYFHIDYREVHYCKVLLDGIFGRDSFLNEIIWAYDYGGRTKKKWPAKHDNILWYAKNPHDYIYNLEAIERIPYMAPGLVGPEKAARGKLPTDTWWHTIVPTNSHEKTGYPTQKPLGILRRIVQASSPQGGVVLDFFAGSGTTGAACLESGRQFILIDDNPQALQVMAKRFVGCDAIEWIGYDPTQTTTPDAG</sequence>
<evidence type="ECO:0000256" key="4">
    <source>
        <dbReference type="ARBA" id="ARBA00022691"/>
    </source>
</evidence>
<dbReference type="GO" id="GO:0003677">
    <property type="term" value="F:DNA binding"/>
    <property type="evidence" value="ECO:0007669"/>
    <property type="project" value="InterPro"/>
</dbReference>
<organism evidence="6">
    <name type="scientific">Longilinea arvoryzae</name>
    <dbReference type="NCBI Taxonomy" id="360412"/>
    <lineage>
        <taxon>Bacteria</taxon>
        <taxon>Bacillati</taxon>
        <taxon>Chloroflexota</taxon>
        <taxon>Anaerolineae</taxon>
        <taxon>Anaerolineales</taxon>
        <taxon>Anaerolineaceae</taxon>
        <taxon>Longilinea</taxon>
    </lineage>
</organism>
<dbReference type="SUPFAM" id="SSF53335">
    <property type="entry name" value="S-adenosyl-L-methionine-dependent methyltransferases"/>
    <property type="match status" value="1"/>
</dbReference>
<dbReference type="Proteomes" id="UP000055060">
    <property type="component" value="Unassembled WGS sequence"/>
</dbReference>
<evidence type="ECO:0000256" key="1">
    <source>
        <dbReference type="ARBA" id="ARBA00006594"/>
    </source>
</evidence>